<dbReference type="GO" id="GO:0051537">
    <property type="term" value="F:2 iron, 2 sulfur cluster binding"/>
    <property type="evidence" value="ECO:0007669"/>
    <property type="project" value="UniProtKB-KW"/>
</dbReference>
<evidence type="ECO:0000256" key="2">
    <source>
        <dbReference type="ARBA" id="ARBA00022714"/>
    </source>
</evidence>
<evidence type="ECO:0000313" key="11">
    <source>
        <dbReference type="EMBL" id="MTW19392.1"/>
    </source>
</evidence>
<evidence type="ECO:0000256" key="3">
    <source>
        <dbReference type="ARBA" id="ARBA00022723"/>
    </source>
</evidence>
<gene>
    <name evidence="11" type="ORF">GJ689_24690</name>
</gene>
<comment type="caution">
    <text evidence="11">The sequence shown here is derived from an EMBL/GenBank/DDBJ whole genome shotgun (WGS) entry which is preliminary data.</text>
</comment>
<keyword evidence="3" id="KW-0479">Metal-binding</keyword>
<keyword evidence="1" id="KW-0813">Transport</keyword>
<dbReference type="AlphaFoldDB" id="A0A327JRH7"/>
<feature type="compositionally biased region" description="Low complexity" evidence="9">
    <location>
        <begin position="80"/>
        <end position="98"/>
    </location>
</feature>
<evidence type="ECO:0000256" key="9">
    <source>
        <dbReference type="SAM" id="MobiDB-lite"/>
    </source>
</evidence>
<comment type="similarity">
    <text evidence="8">Belongs to the Bfd family.</text>
</comment>
<evidence type="ECO:0000256" key="1">
    <source>
        <dbReference type="ARBA" id="ARBA00022448"/>
    </source>
</evidence>
<dbReference type="RefSeq" id="WP_111388747.1">
    <property type="nucleotide sequence ID" value="NZ_NPEW01000486.1"/>
</dbReference>
<dbReference type="PANTHER" id="PTHR37424">
    <property type="entry name" value="BACTERIOFERRITIN-ASSOCIATED FERREDOXIN"/>
    <property type="match status" value="1"/>
</dbReference>
<dbReference type="GO" id="GO:0046872">
    <property type="term" value="F:metal ion binding"/>
    <property type="evidence" value="ECO:0007669"/>
    <property type="project" value="UniProtKB-KW"/>
</dbReference>
<keyword evidence="4" id="KW-0249">Electron transport</keyword>
<dbReference type="EMBL" id="WNKV01000033">
    <property type="protein sequence ID" value="MTW19392.1"/>
    <property type="molecule type" value="Genomic_DNA"/>
</dbReference>
<dbReference type="InterPro" id="IPR007419">
    <property type="entry name" value="BFD-like_2Fe2S-bd_dom"/>
</dbReference>
<evidence type="ECO:0000256" key="7">
    <source>
        <dbReference type="ARBA" id="ARBA00039386"/>
    </source>
</evidence>
<organism evidence="11 12">
    <name type="scientific">Rhodoplanes serenus</name>
    <dbReference type="NCBI Taxonomy" id="200615"/>
    <lineage>
        <taxon>Bacteria</taxon>
        <taxon>Pseudomonadati</taxon>
        <taxon>Pseudomonadota</taxon>
        <taxon>Alphaproteobacteria</taxon>
        <taxon>Hyphomicrobiales</taxon>
        <taxon>Nitrobacteraceae</taxon>
        <taxon>Rhodoplanes</taxon>
    </lineage>
</organism>
<keyword evidence="2" id="KW-0001">2Fe-2S</keyword>
<evidence type="ECO:0000259" key="10">
    <source>
        <dbReference type="Pfam" id="PF04324"/>
    </source>
</evidence>
<reference evidence="11 12" key="1">
    <citation type="submission" date="2019-11" db="EMBL/GenBank/DDBJ databases">
        <title>Whole-genome sequence of Rhodoplanes serenus DSM 18633, type strain.</title>
        <authorList>
            <person name="Kyndt J.A."/>
            <person name="Meyer T.E."/>
        </authorList>
    </citation>
    <scope>NUCLEOTIDE SEQUENCE [LARGE SCALE GENOMIC DNA]</scope>
    <source>
        <strain evidence="11 12">DSM 18633</strain>
    </source>
</reference>
<keyword evidence="5" id="KW-0408">Iron</keyword>
<feature type="domain" description="BFD-like [2Fe-2S]-binding" evidence="10">
    <location>
        <begin position="2"/>
        <end position="51"/>
    </location>
</feature>
<evidence type="ECO:0000256" key="8">
    <source>
        <dbReference type="ARBA" id="ARBA00046332"/>
    </source>
</evidence>
<evidence type="ECO:0000256" key="4">
    <source>
        <dbReference type="ARBA" id="ARBA00022982"/>
    </source>
</evidence>
<feature type="region of interest" description="Disordered" evidence="9">
    <location>
        <begin position="77"/>
        <end position="98"/>
    </location>
</feature>
<evidence type="ECO:0000313" key="12">
    <source>
        <dbReference type="Proteomes" id="UP000438991"/>
    </source>
</evidence>
<keyword evidence="6" id="KW-0411">Iron-sulfur</keyword>
<accession>A0A327JRH7</accession>
<proteinExistence type="inferred from homology"/>
<sequence length="98" mass="10079">MIVCSCNVLSDRQIREVMSEQAPRMTSQVYGCLGCSAQCGRCARTIRRIMDQALAASGCPRACACCPAAARDDADSQTTAAPLGALGPADAGLPGQVS</sequence>
<name>A0A327JRH7_9BRAD</name>
<dbReference type="InterPro" id="IPR041854">
    <property type="entry name" value="BFD-like_2Fe2S-bd_dom_sf"/>
</dbReference>
<dbReference type="InterPro" id="IPR052371">
    <property type="entry name" value="BFD-associated_ferredoxin"/>
</dbReference>
<evidence type="ECO:0000256" key="6">
    <source>
        <dbReference type="ARBA" id="ARBA00023014"/>
    </source>
</evidence>
<dbReference type="Proteomes" id="UP000438991">
    <property type="component" value="Unassembled WGS sequence"/>
</dbReference>
<dbReference type="Pfam" id="PF04324">
    <property type="entry name" value="Fer2_BFD"/>
    <property type="match status" value="1"/>
</dbReference>
<protein>
    <recommendedName>
        <fullName evidence="7">Bacterioferritin-associated ferredoxin</fullName>
    </recommendedName>
</protein>
<dbReference type="PANTHER" id="PTHR37424:SF1">
    <property type="entry name" value="BACTERIOFERRITIN-ASSOCIATED FERREDOXIN"/>
    <property type="match status" value="1"/>
</dbReference>
<evidence type="ECO:0000256" key="5">
    <source>
        <dbReference type="ARBA" id="ARBA00023004"/>
    </source>
</evidence>
<dbReference type="Gene3D" id="1.10.10.1100">
    <property type="entry name" value="BFD-like [2Fe-2S]-binding domain"/>
    <property type="match status" value="1"/>
</dbReference>